<comment type="caution">
    <text evidence="2">The sequence shown here is derived from an EMBL/GenBank/DDBJ whole genome shotgun (WGS) entry which is preliminary data.</text>
</comment>
<dbReference type="EMBL" id="JACHIG010000003">
    <property type="protein sequence ID" value="MBB5032188.1"/>
    <property type="molecule type" value="Genomic_DNA"/>
</dbReference>
<proteinExistence type="predicted"/>
<evidence type="ECO:0000256" key="1">
    <source>
        <dbReference type="SAM" id="SignalP"/>
    </source>
</evidence>
<evidence type="ECO:0000313" key="2">
    <source>
        <dbReference type="EMBL" id="MBB5032188.1"/>
    </source>
</evidence>
<keyword evidence="1" id="KW-0732">Signal</keyword>
<sequence>MNALITRFAIPSLLMLVLHAVPAFCATFVTTAVSDTSIYQNHPDYNLGGTTLVSGTNQQFSNSRALFSFDLSGIPADAIVTSVQVALYVTRRPDPDQHGGPVNSDFSLYRVLQNWTEGSGGAVTGSPAATGDTTWGELHFNTTGANWATPGGQIGADFASAPSATTSVGDVGLYLWGSSPDLVSDVQSWLNSPSSNYGFALISESENVAGTARRFASSEQPGGSIPAPTLTVTFQSAPEPGKLLFILIGCVAACACRRKDRAVFNG</sequence>
<dbReference type="NCBIfam" id="NF033679">
    <property type="entry name" value="DNRLRE_dom"/>
    <property type="match status" value="1"/>
</dbReference>
<reference evidence="2 3" key="1">
    <citation type="submission" date="2020-08" db="EMBL/GenBank/DDBJ databases">
        <title>Genomic Encyclopedia of Type Strains, Phase IV (KMG-IV): sequencing the most valuable type-strain genomes for metagenomic binning, comparative biology and taxonomic classification.</title>
        <authorList>
            <person name="Goeker M."/>
        </authorList>
    </citation>
    <scope>NUCLEOTIDE SEQUENCE [LARGE SCALE GENOMIC DNA]</scope>
    <source>
        <strain evidence="2 3">DSM 12252</strain>
    </source>
</reference>
<organism evidence="2 3">
    <name type="scientific">Prosthecobacter vanneervenii</name>
    <dbReference type="NCBI Taxonomy" id="48466"/>
    <lineage>
        <taxon>Bacteria</taxon>
        <taxon>Pseudomonadati</taxon>
        <taxon>Verrucomicrobiota</taxon>
        <taxon>Verrucomicrobiia</taxon>
        <taxon>Verrucomicrobiales</taxon>
        <taxon>Verrucomicrobiaceae</taxon>
        <taxon>Prosthecobacter</taxon>
    </lineage>
</organism>
<evidence type="ECO:0008006" key="4">
    <source>
        <dbReference type="Google" id="ProtNLM"/>
    </source>
</evidence>
<feature type="signal peptide" evidence="1">
    <location>
        <begin position="1"/>
        <end position="25"/>
    </location>
</feature>
<evidence type="ECO:0000313" key="3">
    <source>
        <dbReference type="Proteomes" id="UP000590740"/>
    </source>
</evidence>
<protein>
    <recommendedName>
        <fullName evidence="4">DNRLRE domain-containing protein</fullName>
    </recommendedName>
</protein>
<accession>A0A7W7Y9M8</accession>
<dbReference type="Proteomes" id="UP000590740">
    <property type="component" value="Unassembled WGS sequence"/>
</dbReference>
<dbReference type="AlphaFoldDB" id="A0A7W7Y9M8"/>
<dbReference type="RefSeq" id="WP_184339125.1">
    <property type="nucleotide sequence ID" value="NZ_JACHIG010000003.1"/>
</dbReference>
<feature type="chain" id="PRO_5031257385" description="DNRLRE domain-containing protein" evidence="1">
    <location>
        <begin position="26"/>
        <end position="266"/>
    </location>
</feature>
<gene>
    <name evidence="2" type="ORF">HNQ65_001765</name>
</gene>
<keyword evidence="3" id="KW-1185">Reference proteome</keyword>
<name>A0A7W7Y9M8_9BACT</name>